<dbReference type="Proteomes" id="UP000549394">
    <property type="component" value="Unassembled WGS sequence"/>
</dbReference>
<feature type="coiled-coil region" evidence="2">
    <location>
        <begin position="1029"/>
        <end position="1112"/>
    </location>
</feature>
<evidence type="ECO:0000313" key="4">
    <source>
        <dbReference type="EMBL" id="CAD5115311.1"/>
    </source>
</evidence>
<dbReference type="Pfam" id="PF12796">
    <property type="entry name" value="Ank_2"/>
    <property type="match status" value="2"/>
</dbReference>
<feature type="coiled-coil region" evidence="2">
    <location>
        <begin position="1331"/>
        <end position="1365"/>
    </location>
</feature>
<dbReference type="OrthoDB" id="6066131at2759"/>
<feature type="coiled-coil region" evidence="2">
    <location>
        <begin position="959"/>
        <end position="993"/>
    </location>
</feature>
<comment type="caution">
    <text evidence="4">The sequence shown here is derived from an EMBL/GenBank/DDBJ whole genome shotgun (WGS) entry which is preliminary data.</text>
</comment>
<feature type="region of interest" description="Disordered" evidence="3">
    <location>
        <begin position="1"/>
        <end position="33"/>
    </location>
</feature>
<feature type="repeat" description="ANK" evidence="1">
    <location>
        <begin position="102"/>
        <end position="134"/>
    </location>
</feature>
<sequence length="1430" mass="163765">MLKFFVKKKGGSKTPSPTGSLASLQSQDGSGYSVKEKDLPKLHKAAWIGDFNKLNQLIKKGDYNSRDKENRTALHLACANGNVDIVDLLLEWKAKPDLLDKFDRSPLMKAVQCKKSECVKLLLESHANPNLVDKNGGSCLHYAVENNDIYCLEELFKSRKLNTELTNKMGDTALHLAVKGHNQNIAQLLLKERVNPNCQNNEGKTPLMIACFMGEESTARLCLNFGANAGLKDNKGKTADDYALLNNHDSCRVLLQESPSDANAPLHENDEVDNDSRNEALDSIRGKDNISNNSQSVAPNAIDDDFEDSWDGEDETSLFNSISMSKKPNIDGNPSLLPINDATYANIGEAQFGGYNKELSDAEEIDKTVPNMSSFTSFKPNQSPKPKIQDKIQSQQDKTKDKMDIDDFDSDETISDVSDIEASAKSLLKNENIPKTLDSKQEDNSDWDSISNIEPSIKEEKAAVSDGTVIGTKITPHAKTRESDTKHENFPQDDSQWDSESKEESATKAPKKDTQESDDPSQWDSEPIKSNKEVILVQKKNESTWDSGSSDVESFDEVKSDFHKKDSSENIALSKPQKSPSTTPSKKEQNTAHQFLNEFESTTAYDAQENTVFPQNASVNRNIHDSNVQRLEKQLALVNEELDKEKASKLTLETKKKNLENENSQLLKELETDIKSFKSDDEERLFIECEAMKMEYERKIKSSEKDLQQVQDDYAILYQKYEAEIKEKTLVTEALERTSLKHKVELTKLNGDISILKSEKEHFQSNFENMAKFKLLLETEKNELASTLSNMRDQQQEESDLTTQKLSNVEQDNQELHKDLENLKVKVCEYKAEIKEKSLEIEKYKKELDSLSELNEKFQSEKETNIQLQVHLNELQIRCSELRKENESVQKGTVPVTTHSLLENSLEILKNDRKETEDKLQESIYKYREEAAILKCRNERLEVDISKSKTDFENQQIEIDKMKTTCASSQQIISELQNEVKNLTEKLTTSQKSADKNYKNYTEAKEKSSETVLELENVKRIYSESQQQLAVKTEIIKNLEKLKNELEIEAKQLQIQLNEANKSLNTEIITVENLKAKVDELNQLYKESCDKADKLQIANNKLEYRINEVEVAQSQAINHAQDSKSLWETEVKSKSALGIRIAELERGKQESLLQIQAEKQKMRKVLELKKVAETKMEGLMESNDKLEKEVNLLKTHLKIAKKRLKETGNGKSLKVQTSTKLKSLMEKYKSRSSALKQLQLDYRNLEISRDRLLEEFNDFKVFESGKEQTRHEWEIKAKDELNRQLKEMNARLEEESQVRQQNVLLKEKREIDLIREMEHVKNDVILAKQQASQVRVEKDAKDREIKRLRELYDDEVKQCAELSKQLQLSHEKYLQFGLSGRSRFRLESMNPSDKMKDINESFRTDQSVINSIQQQLDCSIAKHMEKTQPF</sequence>
<evidence type="ECO:0000256" key="2">
    <source>
        <dbReference type="SAM" id="Coils"/>
    </source>
</evidence>
<feature type="compositionally biased region" description="Low complexity" evidence="3">
    <location>
        <begin position="574"/>
        <end position="584"/>
    </location>
</feature>
<feature type="coiled-coil region" evidence="2">
    <location>
        <begin position="621"/>
        <end position="738"/>
    </location>
</feature>
<feature type="repeat" description="ANK" evidence="1">
    <location>
        <begin position="69"/>
        <end position="101"/>
    </location>
</feature>
<reference evidence="4 5" key="1">
    <citation type="submission" date="2020-08" db="EMBL/GenBank/DDBJ databases">
        <authorList>
            <person name="Hejnol A."/>
        </authorList>
    </citation>
    <scope>NUCLEOTIDE SEQUENCE [LARGE SCALE GENOMIC DNA]</scope>
</reference>
<proteinExistence type="predicted"/>
<feature type="compositionally biased region" description="Polar residues" evidence="3">
    <location>
        <begin position="13"/>
        <end position="30"/>
    </location>
</feature>
<feature type="region of interest" description="Disordered" evidence="3">
    <location>
        <begin position="283"/>
        <end position="307"/>
    </location>
</feature>
<dbReference type="PROSITE" id="PS50297">
    <property type="entry name" value="ANK_REP_REGION"/>
    <property type="match status" value="3"/>
</dbReference>
<feature type="compositionally biased region" description="Basic and acidic residues" evidence="3">
    <location>
        <begin position="499"/>
        <end position="515"/>
    </location>
</feature>
<dbReference type="PROSITE" id="PS50088">
    <property type="entry name" value="ANK_REPEAT"/>
    <property type="match status" value="4"/>
</dbReference>
<keyword evidence="2" id="KW-0175">Coiled coil</keyword>
<keyword evidence="5" id="KW-1185">Reference proteome</keyword>
<keyword evidence="1" id="KW-0040">ANK repeat</keyword>
<accession>A0A7I8VG81</accession>
<feature type="compositionally biased region" description="Basic and acidic residues" evidence="3">
    <location>
        <begin position="479"/>
        <end position="490"/>
    </location>
</feature>
<feature type="coiled-coil region" evidence="2">
    <location>
        <begin position="1141"/>
        <end position="1203"/>
    </location>
</feature>
<dbReference type="EMBL" id="CAJFCJ010000006">
    <property type="protein sequence ID" value="CAD5115311.1"/>
    <property type="molecule type" value="Genomic_DNA"/>
</dbReference>
<feature type="coiled-coil region" evidence="2">
    <location>
        <begin position="777"/>
        <end position="926"/>
    </location>
</feature>
<dbReference type="PANTHER" id="PTHR24147">
    <property type="entry name" value="ANKYRIN REPEAT DOMAIN 36-RELATED"/>
    <property type="match status" value="1"/>
</dbReference>
<evidence type="ECO:0000256" key="3">
    <source>
        <dbReference type="SAM" id="MobiDB-lite"/>
    </source>
</evidence>
<feature type="compositionally biased region" description="Polar residues" evidence="3">
    <location>
        <begin position="289"/>
        <end position="298"/>
    </location>
</feature>
<dbReference type="InterPro" id="IPR036770">
    <property type="entry name" value="Ankyrin_rpt-contain_sf"/>
</dbReference>
<evidence type="ECO:0000313" key="5">
    <source>
        <dbReference type="Proteomes" id="UP000549394"/>
    </source>
</evidence>
<dbReference type="InterPro" id="IPR050657">
    <property type="entry name" value="Ankyrin_repeat_domain"/>
</dbReference>
<name>A0A7I8VG81_9ANNE</name>
<feature type="compositionally biased region" description="Basic and acidic residues" evidence="3">
    <location>
        <begin position="556"/>
        <end position="568"/>
    </location>
</feature>
<feature type="coiled-coil region" evidence="2">
    <location>
        <begin position="1235"/>
        <end position="1302"/>
    </location>
</feature>
<feature type="compositionally biased region" description="Basic residues" evidence="3">
    <location>
        <begin position="1"/>
        <end position="11"/>
    </location>
</feature>
<gene>
    <name evidence="4" type="ORF">DGYR_LOCUS4063</name>
</gene>
<protein>
    <submittedName>
        <fullName evidence="4">DgyrCDS4299</fullName>
    </submittedName>
</protein>
<dbReference type="PANTHER" id="PTHR24147:SF53">
    <property type="entry name" value="ANKYRIN REPEAT DOMAIN 26"/>
    <property type="match status" value="1"/>
</dbReference>
<dbReference type="InterPro" id="IPR002110">
    <property type="entry name" value="Ankyrin_rpt"/>
</dbReference>
<feature type="repeat" description="ANK" evidence="1">
    <location>
        <begin position="202"/>
        <end position="234"/>
    </location>
</feature>
<feature type="region of interest" description="Disordered" evidence="3">
    <location>
        <begin position="374"/>
        <end position="590"/>
    </location>
</feature>
<evidence type="ECO:0000256" key="1">
    <source>
        <dbReference type="PROSITE-ProRule" id="PRU00023"/>
    </source>
</evidence>
<dbReference type="SMART" id="SM00248">
    <property type="entry name" value="ANK"/>
    <property type="match status" value="6"/>
</dbReference>
<feature type="repeat" description="ANK" evidence="1">
    <location>
        <begin position="169"/>
        <end position="201"/>
    </location>
</feature>
<organism evidence="4 5">
    <name type="scientific">Dimorphilus gyrociliatus</name>
    <dbReference type="NCBI Taxonomy" id="2664684"/>
    <lineage>
        <taxon>Eukaryota</taxon>
        <taxon>Metazoa</taxon>
        <taxon>Spiralia</taxon>
        <taxon>Lophotrochozoa</taxon>
        <taxon>Annelida</taxon>
        <taxon>Polychaeta</taxon>
        <taxon>Polychaeta incertae sedis</taxon>
        <taxon>Dinophilidae</taxon>
        <taxon>Dimorphilus</taxon>
    </lineage>
</organism>
<dbReference type="Gene3D" id="1.25.40.20">
    <property type="entry name" value="Ankyrin repeat-containing domain"/>
    <property type="match status" value="2"/>
</dbReference>
<dbReference type="SUPFAM" id="SSF48403">
    <property type="entry name" value="Ankyrin repeat"/>
    <property type="match status" value="1"/>
</dbReference>